<evidence type="ECO:0000256" key="1">
    <source>
        <dbReference type="SAM" id="MobiDB-lite"/>
    </source>
</evidence>
<dbReference type="OrthoDB" id="3983163at2759"/>
<evidence type="ECO:0000313" key="3">
    <source>
        <dbReference type="Proteomes" id="UP000696573"/>
    </source>
</evidence>
<feature type="compositionally biased region" description="Polar residues" evidence="1">
    <location>
        <begin position="101"/>
        <end position="111"/>
    </location>
</feature>
<gene>
    <name evidence="2" type="ORF">CRHIZ90672A_00013139</name>
</gene>
<sequence length="127" mass="14161">MSPPCHPFPASELPTKVQEDARGRRRKVEQGSRQIELSGCKLFGMLQYNCEVERPLTRESAVQCFAVERLFRKCRDKEGTFTVETTAFEGGGVQPEGPGSENHTSEVSTPAQWSSHWHPPQSSSPSQ</sequence>
<dbReference type="InterPro" id="IPR024645">
    <property type="entry name" value="Mitochondr_Som1"/>
</dbReference>
<dbReference type="Pfam" id="PF11093">
    <property type="entry name" value="Mitochondr_Som1"/>
    <property type="match status" value="1"/>
</dbReference>
<dbReference type="Proteomes" id="UP000696573">
    <property type="component" value="Unassembled WGS sequence"/>
</dbReference>
<feature type="compositionally biased region" description="Low complexity" evidence="1">
    <location>
        <begin position="112"/>
        <end position="127"/>
    </location>
</feature>
<keyword evidence="3" id="KW-1185">Reference proteome</keyword>
<dbReference type="GO" id="GO:0042720">
    <property type="term" value="C:mitochondrial inner membrane peptidase complex"/>
    <property type="evidence" value="ECO:0007669"/>
    <property type="project" value="InterPro"/>
</dbReference>
<protein>
    <submittedName>
        <fullName evidence="2">Uncharacterized protein</fullName>
    </submittedName>
</protein>
<proteinExistence type="predicted"/>
<feature type="region of interest" description="Disordered" evidence="1">
    <location>
        <begin position="85"/>
        <end position="127"/>
    </location>
</feature>
<feature type="region of interest" description="Disordered" evidence="1">
    <location>
        <begin position="1"/>
        <end position="31"/>
    </location>
</feature>
<reference evidence="2" key="1">
    <citation type="submission" date="2021-10" db="EMBL/GenBank/DDBJ databases">
        <authorList>
            <person name="Piombo E."/>
        </authorList>
    </citation>
    <scope>NUCLEOTIDE SEQUENCE</scope>
</reference>
<dbReference type="EMBL" id="CABFNQ020000724">
    <property type="protein sequence ID" value="CAH0026530.1"/>
    <property type="molecule type" value="Genomic_DNA"/>
</dbReference>
<evidence type="ECO:0000313" key="2">
    <source>
        <dbReference type="EMBL" id="CAH0026530.1"/>
    </source>
</evidence>
<accession>A0A9N9YMC9</accession>
<name>A0A9N9YMC9_9HYPO</name>
<comment type="caution">
    <text evidence="2">The sequence shown here is derived from an EMBL/GenBank/DDBJ whole genome shotgun (WGS) entry which is preliminary data.</text>
</comment>
<organism evidence="2 3">
    <name type="scientific">Clonostachys rhizophaga</name>
    <dbReference type="NCBI Taxonomy" id="160324"/>
    <lineage>
        <taxon>Eukaryota</taxon>
        <taxon>Fungi</taxon>
        <taxon>Dikarya</taxon>
        <taxon>Ascomycota</taxon>
        <taxon>Pezizomycotina</taxon>
        <taxon>Sordariomycetes</taxon>
        <taxon>Hypocreomycetidae</taxon>
        <taxon>Hypocreales</taxon>
        <taxon>Bionectriaceae</taxon>
        <taxon>Clonostachys</taxon>
    </lineage>
</organism>
<dbReference type="AlphaFoldDB" id="A0A9N9YMC9"/>